<dbReference type="Gene3D" id="3.90.380.10">
    <property type="entry name" value="Naphthalene 1,2-dioxygenase Alpha Subunit, Chain A, domain 1"/>
    <property type="match status" value="1"/>
</dbReference>
<dbReference type="Pfam" id="PF19298">
    <property type="entry name" value="KshA_C"/>
    <property type="match status" value="1"/>
</dbReference>
<dbReference type="InterPro" id="IPR045605">
    <property type="entry name" value="KshA-like_C"/>
</dbReference>
<comment type="caution">
    <text evidence="3">The sequence shown here is derived from an EMBL/GenBank/DDBJ whole genome shotgun (WGS) entry which is preliminary data.</text>
</comment>
<dbReference type="GO" id="GO:0051213">
    <property type="term" value="F:dioxygenase activity"/>
    <property type="evidence" value="ECO:0007669"/>
    <property type="project" value="UniProtKB-KW"/>
</dbReference>
<gene>
    <name evidence="3" type="ORF">RF55_3382</name>
</gene>
<protein>
    <submittedName>
        <fullName evidence="3">3-chlorobenzoate--dioxygenase oxygenase subunit</fullName>
    </submittedName>
</protein>
<dbReference type="OrthoDB" id="426882at2759"/>
<keyword evidence="4" id="KW-1185">Reference proteome</keyword>
<proteinExistence type="predicted"/>
<evidence type="ECO:0000313" key="4">
    <source>
        <dbReference type="Proteomes" id="UP000036403"/>
    </source>
</evidence>
<feature type="domain" description="3-ketosteroid-9-alpha-monooxygenase oxygenase component-like C-terminal" evidence="2">
    <location>
        <begin position="104"/>
        <end position="204"/>
    </location>
</feature>
<dbReference type="EMBL" id="LBMM01001426">
    <property type="protein sequence ID" value="KMQ96341.1"/>
    <property type="molecule type" value="Genomic_DNA"/>
</dbReference>
<dbReference type="AlphaFoldDB" id="A0A0J7L126"/>
<reference evidence="3 4" key="1">
    <citation type="submission" date="2015-04" db="EMBL/GenBank/DDBJ databases">
        <title>Lasius niger genome sequencing.</title>
        <authorList>
            <person name="Konorov E.A."/>
            <person name="Nikitin M.A."/>
            <person name="Kirill M.V."/>
            <person name="Chang P."/>
        </authorList>
    </citation>
    <scope>NUCLEOTIDE SEQUENCE [LARGE SCALE GENOMIC DNA]</scope>
    <source>
        <tissue evidence="3">Whole</tissue>
    </source>
</reference>
<dbReference type="GO" id="GO:0008203">
    <property type="term" value="P:cholesterol metabolic process"/>
    <property type="evidence" value="ECO:0007669"/>
    <property type="project" value="InterPro"/>
</dbReference>
<dbReference type="PaxDb" id="67767-A0A0J7L126"/>
<sequence length="220" mass="25645">MFLSGVPWLAQHSWITNVPWRPHCSYSETDVDKETDAVAKKAEVRVKVNGELTDYPIAGNGDEKNRHHFTVAENEGIGRREKHKAGLQMRHSLTLLERFTMLVIDVRVEQIGPGYVELSIDTSFGPMCILQTVTPIEPMLQRVTHQIFSPPLLAPYANLIFLGECVMFERDIVIWNHKRFERQPMLVSEERAIREYRRWYSQFYSDHSPTYQTAVENLQW</sequence>
<evidence type="ECO:0000313" key="3">
    <source>
        <dbReference type="EMBL" id="KMQ96341.1"/>
    </source>
</evidence>
<evidence type="ECO:0000256" key="1">
    <source>
        <dbReference type="ARBA" id="ARBA00023002"/>
    </source>
</evidence>
<dbReference type="STRING" id="67767.A0A0J7L126"/>
<keyword evidence="3" id="KW-0223">Dioxygenase</keyword>
<dbReference type="Proteomes" id="UP000036403">
    <property type="component" value="Unassembled WGS sequence"/>
</dbReference>
<evidence type="ECO:0000259" key="2">
    <source>
        <dbReference type="Pfam" id="PF19298"/>
    </source>
</evidence>
<name>A0A0J7L126_LASNI</name>
<organism evidence="3 4">
    <name type="scientific">Lasius niger</name>
    <name type="common">Black garden ant</name>
    <dbReference type="NCBI Taxonomy" id="67767"/>
    <lineage>
        <taxon>Eukaryota</taxon>
        <taxon>Metazoa</taxon>
        <taxon>Ecdysozoa</taxon>
        <taxon>Arthropoda</taxon>
        <taxon>Hexapoda</taxon>
        <taxon>Insecta</taxon>
        <taxon>Pterygota</taxon>
        <taxon>Neoptera</taxon>
        <taxon>Endopterygota</taxon>
        <taxon>Hymenoptera</taxon>
        <taxon>Apocrita</taxon>
        <taxon>Aculeata</taxon>
        <taxon>Formicoidea</taxon>
        <taxon>Formicidae</taxon>
        <taxon>Formicinae</taxon>
        <taxon>Lasius</taxon>
        <taxon>Lasius</taxon>
    </lineage>
</organism>
<keyword evidence="1" id="KW-0560">Oxidoreductase</keyword>
<accession>A0A0J7L126</accession>